<dbReference type="InParanoid" id="A0A074YJV6"/>
<reference evidence="1 2" key="1">
    <citation type="journal article" date="2014" name="BMC Genomics">
        <title>Genome sequencing of four Aureobasidium pullulans varieties: biotechnological potential, stress tolerance, and description of new species.</title>
        <authorList>
            <person name="Gostin Ar C."/>
            <person name="Ohm R.A."/>
            <person name="Kogej T."/>
            <person name="Sonjak S."/>
            <person name="Turk M."/>
            <person name="Zajc J."/>
            <person name="Zalar P."/>
            <person name="Grube M."/>
            <person name="Sun H."/>
            <person name="Han J."/>
            <person name="Sharma A."/>
            <person name="Chiniquy J."/>
            <person name="Ngan C.Y."/>
            <person name="Lipzen A."/>
            <person name="Barry K."/>
            <person name="Grigoriev I.V."/>
            <person name="Gunde-Cimerman N."/>
        </authorList>
    </citation>
    <scope>NUCLEOTIDE SEQUENCE [LARGE SCALE GENOMIC DNA]</scope>
    <source>
        <strain evidence="1 2">EXF-2481</strain>
    </source>
</reference>
<evidence type="ECO:0000313" key="2">
    <source>
        <dbReference type="Proteomes" id="UP000030641"/>
    </source>
</evidence>
<evidence type="ECO:0000313" key="1">
    <source>
        <dbReference type="EMBL" id="KEQ96359.1"/>
    </source>
</evidence>
<dbReference type="HOGENOM" id="CLU_1440789_0_0_1"/>
<sequence length="188" mass="22129">MNGNEMTTVEQQYLQDQKRLKNSSVSPEPKAIYNTSSLPYDIRSTISLTSRKRRCRDAFADKLLECRRRYTIYSKHPDLLKHVSSNARNRKRVNNLLRQDDFARNPYLEWSCQELMIALIQCKIPLPREGAGLRFECRLALEEAVRADRFRLMDLPKELRIMIYERALRQDEPLDTTDGWPALTCVSY</sequence>
<dbReference type="GeneID" id="25366158"/>
<accession>A0A074YJV6</accession>
<dbReference type="EMBL" id="KL584756">
    <property type="protein sequence ID" value="KEQ96359.1"/>
    <property type="molecule type" value="Genomic_DNA"/>
</dbReference>
<organism evidence="1 2">
    <name type="scientific">Aureobasidium subglaciale (strain EXF-2481)</name>
    <name type="common">Aureobasidium pullulans var. subglaciale</name>
    <dbReference type="NCBI Taxonomy" id="1043005"/>
    <lineage>
        <taxon>Eukaryota</taxon>
        <taxon>Fungi</taxon>
        <taxon>Dikarya</taxon>
        <taxon>Ascomycota</taxon>
        <taxon>Pezizomycotina</taxon>
        <taxon>Dothideomycetes</taxon>
        <taxon>Dothideomycetidae</taxon>
        <taxon>Dothideales</taxon>
        <taxon>Saccotheciaceae</taxon>
        <taxon>Aureobasidium</taxon>
    </lineage>
</organism>
<dbReference type="AlphaFoldDB" id="A0A074YJV6"/>
<gene>
    <name evidence="1" type="ORF">AUEXF2481DRAFT_38627</name>
</gene>
<dbReference type="RefSeq" id="XP_013344940.1">
    <property type="nucleotide sequence ID" value="XM_013489486.1"/>
</dbReference>
<protein>
    <submittedName>
        <fullName evidence="1">Uncharacterized protein</fullName>
    </submittedName>
</protein>
<keyword evidence="2" id="KW-1185">Reference proteome</keyword>
<name>A0A074YJV6_AURSE</name>
<dbReference type="Proteomes" id="UP000030641">
    <property type="component" value="Unassembled WGS sequence"/>
</dbReference>
<proteinExistence type="predicted"/>